<keyword evidence="3" id="KW-1185">Reference proteome</keyword>
<evidence type="ECO:0000313" key="3">
    <source>
        <dbReference type="Proteomes" id="UP000050761"/>
    </source>
</evidence>
<dbReference type="AlphaFoldDB" id="A0A183FFL4"/>
<evidence type="ECO:0000313" key="2">
    <source>
        <dbReference type="EMBL" id="VDO64160.1"/>
    </source>
</evidence>
<reference evidence="2 3" key="1">
    <citation type="submission" date="2018-11" db="EMBL/GenBank/DDBJ databases">
        <authorList>
            <consortium name="Pathogen Informatics"/>
        </authorList>
    </citation>
    <scope>NUCLEOTIDE SEQUENCE [LARGE SCALE GENOMIC DNA]</scope>
</reference>
<reference evidence="4" key="2">
    <citation type="submission" date="2019-09" db="UniProtKB">
        <authorList>
            <consortium name="WormBaseParasite"/>
        </authorList>
    </citation>
    <scope>IDENTIFICATION</scope>
</reference>
<dbReference type="WBParaSite" id="HPBE_0000532701-mRNA-1">
    <property type="protein sequence ID" value="HPBE_0000532701-mRNA-1"/>
    <property type="gene ID" value="HPBE_0000532701"/>
</dbReference>
<organism evidence="3 4">
    <name type="scientific">Heligmosomoides polygyrus</name>
    <name type="common">Parasitic roundworm</name>
    <dbReference type="NCBI Taxonomy" id="6339"/>
    <lineage>
        <taxon>Eukaryota</taxon>
        <taxon>Metazoa</taxon>
        <taxon>Ecdysozoa</taxon>
        <taxon>Nematoda</taxon>
        <taxon>Chromadorea</taxon>
        <taxon>Rhabditida</taxon>
        <taxon>Rhabditina</taxon>
        <taxon>Rhabditomorpha</taxon>
        <taxon>Strongyloidea</taxon>
        <taxon>Heligmosomidae</taxon>
        <taxon>Heligmosomoides</taxon>
    </lineage>
</organism>
<name>A0A183FFL4_HELPZ</name>
<sequence>MTDSEGCDSGIVPPGVTNKCDGEPLPGSVGPSQLRREPVPCLPKHEIRRMTPTAVTAIETTATAIITAPMMPSLHSIPLHPEKPAVGAASARAWTLCRVILPGNCTATDRGG</sequence>
<accession>A0A183FFL4</accession>
<gene>
    <name evidence="2" type="ORF">HPBE_LOCUS5328</name>
</gene>
<evidence type="ECO:0000256" key="1">
    <source>
        <dbReference type="SAM" id="MobiDB-lite"/>
    </source>
</evidence>
<dbReference type="EMBL" id="UZAH01025451">
    <property type="protein sequence ID" value="VDO64160.1"/>
    <property type="molecule type" value="Genomic_DNA"/>
</dbReference>
<protein>
    <submittedName>
        <fullName evidence="2 4">Uncharacterized protein</fullName>
    </submittedName>
</protein>
<feature type="region of interest" description="Disordered" evidence="1">
    <location>
        <begin position="1"/>
        <end position="37"/>
    </location>
</feature>
<accession>A0A3P7WSU6</accession>
<proteinExistence type="predicted"/>
<evidence type="ECO:0000313" key="4">
    <source>
        <dbReference type="WBParaSite" id="HPBE_0000532701-mRNA-1"/>
    </source>
</evidence>
<dbReference type="Proteomes" id="UP000050761">
    <property type="component" value="Unassembled WGS sequence"/>
</dbReference>